<name>A0A1I3WZE5_9GAMM</name>
<accession>A0A1I3WZE5</accession>
<dbReference type="Proteomes" id="UP000198919">
    <property type="component" value="Unassembled WGS sequence"/>
</dbReference>
<protein>
    <submittedName>
        <fullName evidence="1">Uncharacterized protein</fullName>
    </submittedName>
</protein>
<dbReference type="STRING" id="351675.SAMN05421680_13031"/>
<organism evidence="1 2">
    <name type="scientific">Xenorhabdus mauleonii</name>
    <dbReference type="NCBI Taxonomy" id="351675"/>
    <lineage>
        <taxon>Bacteria</taxon>
        <taxon>Pseudomonadati</taxon>
        <taxon>Pseudomonadota</taxon>
        <taxon>Gammaproteobacteria</taxon>
        <taxon>Enterobacterales</taxon>
        <taxon>Morganellaceae</taxon>
        <taxon>Xenorhabdus</taxon>
    </lineage>
</organism>
<gene>
    <name evidence="1" type="ORF">SAMN05421680_13031</name>
</gene>
<dbReference type="AlphaFoldDB" id="A0A1I3WZE5"/>
<proteinExistence type="predicted"/>
<evidence type="ECO:0000313" key="1">
    <source>
        <dbReference type="EMBL" id="SFK12277.1"/>
    </source>
</evidence>
<evidence type="ECO:0000313" key="2">
    <source>
        <dbReference type="Proteomes" id="UP000198919"/>
    </source>
</evidence>
<reference evidence="2" key="1">
    <citation type="submission" date="2016-10" db="EMBL/GenBank/DDBJ databases">
        <authorList>
            <person name="Varghese N."/>
            <person name="Submissions S."/>
        </authorList>
    </citation>
    <scope>NUCLEOTIDE SEQUENCE [LARGE SCALE GENOMIC DNA]</scope>
    <source>
        <strain evidence="2">DSM 17908</strain>
    </source>
</reference>
<sequence length="60" mass="6877">MELSNNITKLFCLENINLLSCFLTKIDKKQIITGVKAAKYRGDMAYIDIFSINLLIHTQN</sequence>
<dbReference type="EMBL" id="FORG01000030">
    <property type="protein sequence ID" value="SFK12277.1"/>
    <property type="molecule type" value="Genomic_DNA"/>
</dbReference>